<keyword evidence="3" id="KW-1185">Reference proteome</keyword>
<evidence type="ECO:0000256" key="1">
    <source>
        <dbReference type="SAM" id="SignalP"/>
    </source>
</evidence>
<dbReference type="Proteomes" id="UP001153620">
    <property type="component" value="Chromosome 2"/>
</dbReference>
<evidence type="ECO:0000313" key="3">
    <source>
        <dbReference type="Proteomes" id="UP001153620"/>
    </source>
</evidence>
<feature type="signal peptide" evidence="1">
    <location>
        <begin position="1"/>
        <end position="18"/>
    </location>
</feature>
<protein>
    <submittedName>
        <fullName evidence="2">Uncharacterized protein</fullName>
    </submittedName>
</protein>
<proteinExistence type="predicted"/>
<organism evidence="2 3">
    <name type="scientific">Chironomus riparius</name>
    <dbReference type="NCBI Taxonomy" id="315576"/>
    <lineage>
        <taxon>Eukaryota</taxon>
        <taxon>Metazoa</taxon>
        <taxon>Ecdysozoa</taxon>
        <taxon>Arthropoda</taxon>
        <taxon>Hexapoda</taxon>
        <taxon>Insecta</taxon>
        <taxon>Pterygota</taxon>
        <taxon>Neoptera</taxon>
        <taxon>Endopterygota</taxon>
        <taxon>Diptera</taxon>
        <taxon>Nematocera</taxon>
        <taxon>Chironomoidea</taxon>
        <taxon>Chironomidae</taxon>
        <taxon>Chironominae</taxon>
        <taxon>Chironomus</taxon>
    </lineage>
</organism>
<gene>
    <name evidence="2" type="ORF">CHIRRI_LOCUS5253</name>
</gene>
<feature type="chain" id="PRO_5040506126" evidence="1">
    <location>
        <begin position="19"/>
        <end position="292"/>
    </location>
</feature>
<reference evidence="2" key="1">
    <citation type="submission" date="2022-01" db="EMBL/GenBank/DDBJ databases">
        <authorList>
            <person name="King R."/>
        </authorList>
    </citation>
    <scope>NUCLEOTIDE SEQUENCE</scope>
</reference>
<name>A0A9N9RS18_9DIPT</name>
<keyword evidence="1" id="KW-0732">Signal</keyword>
<dbReference type="AlphaFoldDB" id="A0A9N9RS18"/>
<accession>A0A9N9RS18</accession>
<dbReference type="EMBL" id="OU895878">
    <property type="protein sequence ID" value="CAG9802341.1"/>
    <property type="molecule type" value="Genomic_DNA"/>
</dbReference>
<sequence>MILTTFIIFLSFLAPSKQSRIVIDSIKIRHLRKNDFGLIFDALISNKGSEPKQTLNFDIISDKCCLLINGTYECDTQNAYGVKISNLEPDKQIPVSLLWPTLILYNRVGNCTINAISHRADGTHVDDTRMIHFNTTITTDKIRDFMFYYFNDMKDKFGYQKCDFEDLNPFNKCKPIDCELKYFGKRNYFQNPHCVPVKVCENDPNVIYDYETNSCRNLKQVFSIDELKTMHAGIFNNFIEETNETVEKVKIDDRRKVLKRVRRSLNESQTFADMILSSMLFIIKIVSIPTFL</sequence>
<reference evidence="2" key="2">
    <citation type="submission" date="2022-10" db="EMBL/GenBank/DDBJ databases">
        <authorList>
            <consortium name="ENA_rothamsted_submissions"/>
            <consortium name="culmorum"/>
            <person name="King R."/>
        </authorList>
    </citation>
    <scope>NUCLEOTIDE SEQUENCE</scope>
</reference>
<evidence type="ECO:0000313" key="2">
    <source>
        <dbReference type="EMBL" id="CAG9802341.1"/>
    </source>
</evidence>
<dbReference type="OrthoDB" id="5977855at2759"/>